<keyword evidence="2 6" id="KW-0689">Ribosomal protein</keyword>
<dbReference type="InterPro" id="IPR037147">
    <property type="entry name" value="Ribosomal_bL28_sf"/>
</dbReference>
<gene>
    <name evidence="6" type="primary">rpmB</name>
    <name evidence="6" type="ORF">NARRFE1_00810</name>
</gene>
<evidence type="ECO:0000256" key="3">
    <source>
        <dbReference type="ARBA" id="ARBA00023274"/>
    </source>
</evidence>
<dbReference type="RefSeq" id="WP_148708381.1">
    <property type="nucleotide sequence ID" value="NZ_AP018161.1"/>
</dbReference>
<dbReference type="Proteomes" id="UP000289537">
    <property type="component" value="Chromosome"/>
</dbReference>
<dbReference type="GO" id="GO:0005840">
    <property type="term" value="C:ribosome"/>
    <property type="evidence" value="ECO:0007669"/>
    <property type="project" value="UniProtKB-KW"/>
</dbReference>
<evidence type="ECO:0000256" key="1">
    <source>
        <dbReference type="ARBA" id="ARBA00008760"/>
    </source>
</evidence>
<comment type="similarity">
    <text evidence="1">Belongs to the bacterial ribosomal protein bL28 family.</text>
</comment>
<dbReference type="SUPFAM" id="SSF143800">
    <property type="entry name" value="L28p-like"/>
    <property type="match status" value="1"/>
</dbReference>
<reference evidence="6 7" key="1">
    <citation type="journal article" date="2017" name="Proc. Natl. Acad. Sci. U.S.A.">
        <title>Small genome symbiont underlies cuticle hardness in beetles.</title>
        <authorList>
            <person name="Anbutsu H."/>
            <person name="Moriyama M."/>
            <person name="Nikoh N."/>
            <person name="Hosokawa T."/>
            <person name="Futahashi R."/>
            <person name="Tanahashi M."/>
            <person name="Meng X.Y."/>
            <person name="Kuriwada T."/>
            <person name="Mori N."/>
            <person name="Oshima K."/>
            <person name="Hattori M."/>
            <person name="Fujie M."/>
            <person name="Satoh N."/>
            <person name="Maeda T."/>
            <person name="Shigenobu S."/>
            <person name="Koga R."/>
            <person name="Fukatsu T."/>
        </authorList>
    </citation>
    <scope>NUCLEOTIDE SEQUENCE [LARGE SCALE GENOMIC DNA]</scope>
    <source>
        <strain evidence="6">NARRFE1</strain>
    </source>
</reference>
<protein>
    <recommendedName>
        <fullName evidence="4">Large ribosomal subunit protein bL28</fullName>
    </recommendedName>
    <alternativeName>
        <fullName evidence="5">50S ribosomal protein L28</fullName>
    </alternativeName>
</protein>
<sequence>MNKKLCKITNRKNIIGFKRSHAMNKSKRKFKINIKKKKKIWLYDEKKFIKINISTKGIKIINKNNK</sequence>
<dbReference type="KEGG" id="eor:NARRFE1_00810"/>
<name>A0A2Z5T3Q3_9GAMM</name>
<dbReference type="EMBL" id="AP018161">
    <property type="protein sequence ID" value="BBA85031.1"/>
    <property type="molecule type" value="Genomic_DNA"/>
</dbReference>
<dbReference type="NCBIfam" id="TIGR00009">
    <property type="entry name" value="L28"/>
    <property type="match status" value="1"/>
</dbReference>
<dbReference type="InterPro" id="IPR026569">
    <property type="entry name" value="Ribosomal_bL28"/>
</dbReference>
<proteinExistence type="inferred from homology"/>
<organism evidence="6 7">
    <name type="scientific">endosymbiont of Rhynchophorus ferrugineus</name>
    <dbReference type="NCBI Taxonomy" id="1972133"/>
    <lineage>
        <taxon>Bacteria</taxon>
        <taxon>Pseudomonadati</taxon>
        <taxon>Pseudomonadota</taxon>
        <taxon>Gammaproteobacteria</taxon>
        <taxon>Candidatus Nardonella</taxon>
    </lineage>
</organism>
<evidence type="ECO:0000256" key="4">
    <source>
        <dbReference type="ARBA" id="ARBA00035174"/>
    </source>
</evidence>
<dbReference type="Gene3D" id="2.30.170.40">
    <property type="entry name" value="Ribosomal protein L28/L24"/>
    <property type="match status" value="1"/>
</dbReference>
<keyword evidence="7" id="KW-1185">Reference proteome</keyword>
<dbReference type="AlphaFoldDB" id="A0A2Z5T3Q3"/>
<dbReference type="InterPro" id="IPR001383">
    <property type="entry name" value="Ribosomal_bL28_bact-type"/>
</dbReference>
<dbReference type="Pfam" id="PF00830">
    <property type="entry name" value="Ribosomal_L28"/>
    <property type="match status" value="1"/>
</dbReference>
<evidence type="ECO:0000256" key="5">
    <source>
        <dbReference type="ARBA" id="ARBA00035475"/>
    </source>
</evidence>
<dbReference type="GO" id="GO:0003735">
    <property type="term" value="F:structural constituent of ribosome"/>
    <property type="evidence" value="ECO:0007669"/>
    <property type="project" value="InterPro"/>
</dbReference>
<evidence type="ECO:0000313" key="6">
    <source>
        <dbReference type="EMBL" id="BBA85031.1"/>
    </source>
</evidence>
<keyword evidence="3" id="KW-0687">Ribonucleoprotein</keyword>
<evidence type="ECO:0000313" key="7">
    <source>
        <dbReference type="Proteomes" id="UP000289537"/>
    </source>
</evidence>
<dbReference type="GO" id="GO:1990904">
    <property type="term" value="C:ribonucleoprotein complex"/>
    <property type="evidence" value="ECO:0007669"/>
    <property type="project" value="UniProtKB-KW"/>
</dbReference>
<accession>A0A2Z5T3Q3</accession>
<dbReference type="InterPro" id="IPR034704">
    <property type="entry name" value="Ribosomal_bL28/bL31-like_sf"/>
</dbReference>
<evidence type="ECO:0000256" key="2">
    <source>
        <dbReference type="ARBA" id="ARBA00022980"/>
    </source>
</evidence>
<dbReference type="GO" id="GO:0006412">
    <property type="term" value="P:translation"/>
    <property type="evidence" value="ECO:0007669"/>
    <property type="project" value="InterPro"/>
</dbReference>